<dbReference type="Proteomes" id="UP001145742">
    <property type="component" value="Unassembled WGS sequence"/>
</dbReference>
<dbReference type="InterPro" id="IPR017983">
    <property type="entry name" value="GPCR_2_secretin-like_CS"/>
</dbReference>
<comment type="caution">
    <text evidence="2">The sequence shown here is derived from an EMBL/GenBank/DDBJ whole genome shotgun (WGS) entry which is preliminary data.</text>
</comment>
<evidence type="ECO:0000259" key="1">
    <source>
        <dbReference type="PROSITE" id="PS50227"/>
    </source>
</evidence>
<dbReference type="PANTHER" id="PTHR45620:SF25">
    <property type="entry name" value="GLUCAGON-LIKE PEPTIDE 1 RECEPTOR"/>
    <property type="match status" value="1"/>
</dbReference>
<gene>
    <name evidence="2" type="ORF">WISP_113056</name>
</gene>
<evidence type="ECO:0000313" key="3">
    <source>
        <dbReference type="Proteomes" id="UP001145742"/>
    </source>
</evidence>
<sequence length="144" mass="16408">MSLETRMLQFLGSVELPAQSVPLLSQFWDRTISGWYRETSQKCMLSTDHYATEGKFCNRTFDDYACWPDGLPGTYVNVSCPWYLPWANAEAVIIDFHNLNHVIYGNIADPVLCYTSSKIESVEKDFVWDQIDSPVIVVPTKSKG</sequence>
<dbReference type="Gene3D" id="4.10.1240.10">
    <property type="entry name" value="GPCR, family 2, extracellular hormone receptor domain"/>
    <property type="match status" value="1"/>
</dbReference>
<organism evidence="2 3">
    <name type="scientific">Willisornis vidua</name>
    <name type="common">Xingu scale-backed antbird</name>
    <dbReference type="NCBI Taxonomy" id="1566151"/>
    <lineage>
        <taxon>Eukaryota</taxon>
        <taxon>Metazoa</taxon>
        <taxon>Chordata</taxon>
        <taxon>Craniata</taxon>
        <taxon>Vertebrata</taxon>
        <taxon>Euteleostomi</taxon>
        <taxon>Archelosauria</taxon>
        <taxon>Archosauria</taxon>
        <taxon>Dinosauria</taxon>
        <taxon>Saurischia</taxon>
        <taxon>Theropoda</taxon>
        <taxon>Coelurosauria</taxon>
        <taxon>Aves</taxon>
        <taxon>Neognathae</taxon>
        <taxon>Neoaves</taxon>
        <taxon>Telluraves</taxon>
        <taxon>Australaves</taxon>
        <taxon>Passeriformes</taxon>
        <taxon>Thamnophilidae</taxon>
        <taxon>Willisornis</taxon>
    </lineage>
</organism>
<evidence type="ECO:0000313" key="2">
    <source>
        <dbReference type="EMBL" id="KAJ7409692.1"/>
    </source>
</evidence>
<name>A0ABQ9CV23_9PASS</name>
<keyword evidence="3" id="KW-1185">Reference proteome</keyword>
<accession>A0ABQ9CV23</accession>
<dbReference type="InterPro" id="IPR001879">
    <property type="entry name" value="GPCR_2_extracellular_dom"/>
</dbReference>
<dbReference type="PANTHER" id="PTHR45620">
    <property type="entry name" value="PDF RECEPTOR-LIKE PROTEIN-RELATED"/>
    <property type="match status" value="1"/>
</dbReference>
<dbReference type="InterPro" id="IPR050332">
    <property type="entry name" value="GPCR_2"/>
</dbReference>
<dbReference type="PROSITE" id="PS00649">
    <property type="entry name" value="G_PROTEIN_RECEP_F2_1"/>
    <property type="match status" value="1"/>
</dbReference>
<dbReference type="PROSITE" id="PS50227">
    <property type="entry name" value="G_PROTEIN_RECEP_F2_3"/>
    <property type="match status" value="1"/>
</dbReference>
<feature type="domain" description="G-protein coupled receptors family 2 profile 1" evidence="1">
    <location>
        <begin position="42"/>
        <end position="86"/>
    </location>
</feature>
<dbReference type="Pfam" id="PF02793">
    <property type="entry name" value="HRM"/>
    <property type="match status" value="1"/>
</dbReference>
<proteinExistence type="predicted"/>
<dbReference type="EMBL" id="WHWB01034459">
    <property type="protein sequence ID" value="KAJ7409692.1"/>
    <property type="molecule type" value="Genomic_DNA"/>
</dbReference>
<dbReference type="InterPro" id="IPR036445">
    <property type="entry name" value="GPCR_2_extracell_dom_sf"/>
</dbReference>
<dbReference type="SUPFAM" id="SSF111418">
    <property type="entry name" value="Hormone receptor domain"/>
    <property type="match status" value="1"/>
</dbReference>
<reference evidence="2" key="1">
    <citation type="submission" date="2019-10" db="EMBL/GenBank/DDBJ databases">
        <authorList>
            <person name="Soares A.E.R."/>
            <person name="Aleixo A."/>
            <person name="Schneider P."/>
            <person name="Miyaki C.Y."/>
            <person name="Schneider M.P."/>
            <person name="Mello C."/>
            <person name="Vasconcelos A.T.R."/>
        </authorList>
    </citation>
    <scope>NUCLEOTIDE SEQUENCE</scope>
    <source>
        <tissue evidence="2">Muscle</tissue>
    </source>
</reference>
<protein>
    <recommendedName>
        <fullName evidence="1">G-protein coupled receptors family 2 profile 1 domain-containing protein</fullName>
    </recommendedName>
</protein>